<feature type="non-terminal residue" evidence="5">
    <location>
        <position position="146"/>
    </location>
</feature>
<dbReference type="InterPro" id="IPR002110">
    <property type="entry name" value="Ankyrin_rpt"/>
</dbReference>
<dbReference type="Pfam" id="PF12796">
    <property type="entry name" value="Ank_2"/>
    <property type="match status" value="1"/>
</dbReference>
<dbReference type="Gene3D" id="1.25.40.20">
    <property type="entry name" value="Ankyrin repeat-containing domain"/>
    <property type="match status" value="1"/>
</dbReference>
<keyword evidence="4" id="KW-1185">Reference proteome</keyword>
<evidence type="ECO:0000256" key="3">
    <source>
        <dbReference type="PROSITE-ProRule" id="PRU00023"/>
    </source>
</evidence>
<proteinExistence type="predicted"/>
<dbReference type="GeneID" id="108626903"/>
<keyword evidence="1" id="KW-0677">Repeat</keyword>
<dbReference type="InterPro" id="IPR036770">
    <property type="entry name" value="Ankyrin_rpt-contain_sf"/>
</dbReference>
<feature type="repeat" description="ANK" evidence="3">
    <location>
        <begin position="91"/>
        <end position="123"/>
    </location>
</feature>
<dbReference type="Proteomes" id="UP000694925">
    <property type="component" value="Unplaced"/>
</dbReference>
<dbReference type="PROSITE" id="PS50088">
    <property type="entry name" value="ANK_REPEAT"/>
    <property type="match status" value="2"/>
</dbReference>
<evidence type="ECO:0000313" key="4">
    <source>
        <dbReference type="Proteomes" id="UP000694925"/>
    </source>
</evidence>
<reference evidence="5" key="1">
    <citation type="submission" date="2025-08" db="UniProtKB">
        <authorList>
            <consortium name="RefSeq"/>
        </authorList>
    </citation>
    <scope>IDENTIFICATION</scope>
    <source>
        <tissue evidence="5">Whole body</tissue>
    </source>
</reference>
<evidence type="ECO:0000313" key="5">
    <source>
        <dbReference type="RefSeq" id="XP_017883333.1"/>
    </source>
</evidence>
<dbReference type="PANTHER" id="PTHR24166:SF55">
    <property type="entry name" value="ROLLING PEBBLES, ISOFORM B"/>
    <property type="match status" value="1"/>
</dbReference>
<dbReference type="PROSITE" id="PS50297">
    <property type="entry name" value="ANK_REP_REGION"/>
    <property type="match status" value="1"/>
</dbReference>
<name>A0AAJ7J2M2_9HYME</name>
<dbReference type="KEGG" id="ccal:108626903"/>
<evidence type="ECO:0000256" key="2">
    <source>
        <dbReference type="ARBA" id="ARBA00023043"/>
    </source>
</evidence>
<feature type="repeat" description="ANK" evidence="3">
    <location>
        <begin position="124"/>
        <end position="146"/>
    </location>
</feature>
<sequence>AGASLGHTDMAGQCPLVHAARHGRLSVVGYLLACDWVVPTNESELEGSQEIGREEAAQQAVVAAAAQGHESIVEYLLDMAEVIVDRPDTLIGETALTIAAANGSTATVSALLARGARPTAVNAKGLTPLMLAAREGHWGTAERLLQ</sequence>
<feature type="non-terminal residue" evidence="5">
    <location>
        <position position="1"/>
    </location>
</feature>
<dbReference type="AlphaFoldDB" id="A0AAJ7J2M2"/>
<dbReference type="RefSeq" id="XP_017883333.1">
    <property type="nucleotide sequence ID" value="XM_018027844.1"/>
</dbReference>
<dbReference type="PANTHER" id="PTHR24166">
    <property type="entry name" value="ROLLING PEBBLES, ISOFORM B"/>
    <property type="match status" value="1"/>
</dbReference>
<keyword evidence="2 3" id="KW-0040">ANK repeat</keyword>
<gene>
    <name evidence="5" type="primary">LOC108626903</name>
</gene>
<dbReference type="InterPro" id="IPR050889">
    <property type="entry name" value="Dendritic_Spine_Reg/Scaffold"/>
</dbReference>
<organism evidence="4 5">
    <name type="scientific">Ceratina calcarata</name>
    <dbReference type="NCBI Taxonomy" id="156304"/>
    <lineage>
        <taxon>Eukaryota</taxon>
        <taxon>Metazoa</taxon>
        <taxon>Ecdysozoa</taxon>
        <taxon>Arthropoda</taxon>
        <taxon>Hexapoda</taxon>
        <taxon>Insecta</taxon>
        <taxon>Pterygota</taxon>
        <taxon>Neoptera</taxon>
        <taxon>Endopterygota</taxon>
        <taxon>Hymenoptera</taxon>
        <taxon>Apocrita</taxon>
        <taxon>Aculeata</taxon>
        <taxon>Apoidea</taxon>
        <taxon>Anthophila</taxon>
        <taxon>Apidae</taxon>
        <taxon>Ceratina</taxon>
        <taxon>Zadontomerus</taxon>
    </lineage>
</organism>
<protein>
    <submittedName>
        <fullName evidence="5">Protein TANC1-like</fullName>
    </submittedName>
</protein>
<dbReference type="SMART" id="SM00248">
    <property type="entry name" value="ANK"/>
    <property type="match status" value="3"/>
</dbReference>
<accession>A0AAJ7J2M2</accession>
<dbReference type="SUPFAM" id="SSF48403">
    <property type="entry name" value="Ankyrin repeat"/>
    <property type="match status" value="1"/>
</dbReference>
<evidence type="ECO:0000256" key="1">
    <source>
        <dbReference type="ARBA" id="ARBA00022737"/>
    </source>
</evidence>